<dbReference type="AlphaFoldDB" id="A0A559KDX7"/>
<dbReference type="RefSeq" id="WP_144845732.1">
    <property type="nucleotide sequence ID" value="NZ_VNJI01000009.1"/>
</dbReference>
<evidence type="ECO:0000313" key="1">
    <source>
        <dbReference type="EMBL" id="TVY10330.1"/>
    </source>
</evidence>
<protein>
    <recommendedName>
        <fullName evidence="3">DNA/RNA helicase</fullName>
    </recommendedName>
</protein>
<dbReference type="EMBL" id="VNJI01000009">
    <property type="protein sequence ID" value="TVY10330.1"/>
    <property type="molecule type" value="Genomic_DNA"/>
</dbReference>
<name>A0A559KDX7_9BACL</name>
<sequence>MSSAPIFFQFESRDSAALAQDTLEELGYQVSRHTETQHPTLHIIVDRHDLASALEIAQSHGGQLVELSGASGESETYTMAYDPEQMIPIPAHTVNEDWEGLSASDYVNRSSGAYNDDGDPMLDPSGHDYNGFDAGVHL</sequence>
<dbReference type="Proteomes" id="UP000317036">
    <property type="component" value="Unassembled WGS sequence"/>
</dbReference>
<keyword evidence="2" id="KW-1185">Reference proteome</keyword>
<evidence type="ECO:0008006" key="3">
    <source>
        <dbReference type="Google" id="ProtNLM"/>
    </source>
</evidence>
<evidence type="ECO:0000313" key="2">
    <source>
        <dbReference type="Proteomes" id="UP000317036"/>
    </source>
</evidence>
<comment type="caution">
    <text evidence="1">The sequence shown here is derived from an EMBL/GenBank/DDBJ whole genome shotgun (WGS) entry which is preliminary data.</text>
</comment>
<proteinExistence type="predicted"/>
<dbReference type="OrthoDB" id="2661156at2"/>
<gene>
    <name evidence="1" type="ORF">FPZ49_09080</name>
</gene>
<reference evidence="1 2" key="1">
    <citation type="submission" date="2019-07" db="EMBL/GenBank/DDBJ databases">
        <authorList>
            <person name="Kim J."/>
        </authorList>
    </citation>
    <scope>NUCLEOTIDE SEQUENCE [LARGE SCALE GENOMIC DNA]</scope>
    <source>
        <strain evidence="1 2">JC52</strain>
    </source>
</reference>
<organism evidence="1 2">
    <name type="scientific">Paenibacillus cremeus</name>
    <dbReference type="NCBI Taxonomy" id="2163881"/>
    <lineage>
        <taxon>Bacteria</taxon>
        <taxon>Bacillati</taxon>
        <taxon>Bacillota</taxon>
        <taxon>Bacilli</taxon>
        <taxon>Bacillales</taxon>
        <taxon>Paenibacillaceae</taxon>
        <taxon>Paenibacillus</taxon>
    </lineage>
</organism>
<accession>A0A559KDX7</accession>